<dbReference type="AlphaFoldDB" id="A0A2M8LDV8"/>
<dbReference type="Proteomes" id="UP000231152">
    <property type="component" value="Unassembled WGS sequence"/>
</dbReference>
<reference evidence="1 2" key="1">
    <citation type="submission" date="2017-09" db="EMBL/GenBank/DDBJ databases">
        <title>Depth-based differentiation of microbial function through sediment-hosted aquifers and enrichment of novel symbionts in the deep terrestrial subsurface.</title>
        <authorList>
            <person name="Probst A.J."/>
            <person name="Ladd B."/>
            <person name="Jarett J.K."/>
            <person name="Geller-Mcgrath D.E."/>
            <person name="Sieber C.M."/>
            <person name="Emerson J.B."/>
            <person name="Anantharaman K."/>
            <person name="Thomas B.C."/>
            <person name="Malmstrom R."/>
            <person name="Stieglmeier M."/>
            <person name="Klingl A."/>
            <person name="Woyke T."/>
            <person name="Ryan C.M."/>
            <person name="Banfield J.F."/>
        </authorList>
    </citation>
    <scope>NUCLEOTIDE SEQUENCE [LARGE SCALE GENOMIC DNA]</scope>
    <source>
        <strain evidence="1">CG10_big_fil_rev_8_21_14_0_10_48_11</strain>
    </source>
</reference>
<dbReference type="EMBL" id="PFET01000012">
    <property type="protein sequence ID" value="PJE75634.1"/>
    <property type="molecule type" value="Genomic_DNA"/>
</dbReference>
<accession>A0A2M8LDV8</accession>
<gene>
    <name evidence="1" type="ORF">COV04_03485</name>
</gene>
<name>A0A2M8LDV8_9BACT</name>
<organism evidence="1 2">
    <name type="scientific">Candidatus Uhrbacteria bacterium CG10_big_fil_rev_8_21_14_0_10_48_11</name>
    <dbReference type="NCBI Taxonomy" id="1975037"/>
    <lineage>
        <taxon>Bacteria</taxon>
        <taxon>Candidatus Uhriibacteriota</taxon>
    </lineage>
</organism>
<evidence type="ECO:0000313" key="2">
    <source>
        <dbReference type="Proteomes" id="UP000231152"/>
    </source>
</evidence>
<evidence type="ECO:0000313" key="1">
    <source>
        <dbReference type="EMBL" id="PJE75634.1"/>
    </source>
</evidence>
<comment type="caution">
    <text evidence="1">The sequence shown here is derived from an EMBL/GenBank/DDBJ whole genome shotgun (WGS) entry which is preliminary data.</text>
</comment>
<proteinExistence type="predicted"/>
<sequence>MAMHDLDRSFFQEGFRLMARCPLCQTRYQPSAAKVIAEKEDAYLLHVPCVKCKSAVVALIFANMFGVNSVGILTDLASDEVLAKERQPVTADDVLALHEAIADGSFTII</sequence>
<protein>
    <submittedName>
        <fullName evidence="1">Uncharacterized protein</fullName>
    </submittedName>
</protein>